<evidence type="ECO:0000256" key="3">
    <source>
        <dbReference type="PROSITE-ProRule" id="PRU00059"/>
    </source>
</evidence>
<feature type="compositionally biased region" description="Low complexity" evidence="4">
    <location>
        <begin position="468"/>
        <end position="484"/>
    </location>
</feature>
<feature type="region of interest" description="Disordered" evidence="4">
    <location>
        <begin position="422"/>
        <end position="520"/>
    </location>
</feature>
<dbReference type="PANTHER" id="PTHR46908">
    <property type="entry name" value="CUBILIN-LIKE PROTEIN"/>
    <property type="match status" value="1"/>
</dbReference>
<dbReference type="PANTHER" id="PTHR46908:SF8">
    <property type="entry name" value="C-TYPE LECTIN DOMAIN-CONTAINING PROTEIN"/>
    <property type="match status" value="1"/>
</dbReference>
<organism evidence="7 8">
    <name type="scientific">Bugula neritina</name>
    <name type="common">Brown bryozoan</name>
    <name type="synonym">Sertularia neritina</name>
    <dbReference type="NCBI Taxonomy" id="10212"/>
    <lineage>
        <taxon>Eukaryota</taxon>
        <taxon>Metazoa</taxon>
        <taxon>Spiralia</taxon>
        <taxon>Lophotrochozoa</taxon>
        <taxon>Bryozoa</taxon>
        <taxon>Gymnolaemata</taxon>
        <taxon>Cheilostomatida</taxon>
        <taxon>Flustrina</taxon>
        <taxon>Buguloidea</taxon>
        <taxon>Bugulidae</taxon>
        <taxon>Bugula</taxon>
    </lineage>
</organism>
<evidence type="ECO:0000259" key="6">
    <source>
        <dbReference type="PROSITE" id="PS01180"/>
    </source>
</evidence>
<feature type="compositionally biased region" description="Low complexity" evidence="4">
    <location>
        <begin position="653"/>
        <end position="665"/>
    </location>
</feature>
<feature type="compositionally biased region" description="Polar residues" evidence="4">
    <location>
        <begin position="320"/>
        <end position="358"/>
    </location>
</feature>
<feature type="domain" description="CUB" evidence="6">
    <location>
        <begin position="948"/>
        <end position="1057"/>
    </location>
</feature>
<dbReference type="PROSITE" id="PS01180">
    <property type="entry name" value="CUB"/>
    <property type="match status" value="4"/>
</dbReference>
<accession>A0A7J7KEL1</accession>
<feature type="compositionally biased region" description="Polar residues" evidence="4">
    <location>
        <begin position="456"/>
        <end position="467"/>
    </location>
</feature>
<keyword evidence="8" id="KW-1185">Reference proteome</keyword>
<evidence type="ECO:0000256" key="4">
    <source>
        <dbReference type="SAM" id="MobiDB-lite"/>
    </source>
</evidence>
<name>A0A7J7KEL1_BUGNE</name>
<feature type="domain" description="CUB" evidence="6">
    <location>
        <begin position="814"/>
        <end position="922"/>
    </location>
</feature>
<dbReference type="AlphaFoldDB" id="A0A7J7KEL1"/>
<dbReference type="Proteomes" id="UP000593567">
    <property type="component" value="Unassembled WGS sequence"/>
</dbReference>
<feature type="domain" description="CUB" evidence="6">
    <location>
        <begin position="140"/>
        <end position="253"/>
    </location>
</feature>
<dbReference type="FunFam" id="2.60.120.290:FF:000005">
    <property type="entry name" value="Procollagen C-endopeptidase enhancer 1"/>
    <property type="match status" value="1"/>
</dbReference>
<feature type="signal peptide" evidence="5">
    <location>
        <begin position="1"/>
        <end position="23"/>
    </location>
</feature>
<dbReference type="Gene3D" id="2.60.120.290">
    <property type="entry name" value="Spermadhesin, CUB domain"/>
    <property type="match status" value="4"/>
</dbReference>
<dbReference type="FunFam" id="2.60.120.290:FF:000013">
    <property type="entry name" value="Membrane frizzled-related protein"/>
    <property type="match status" value="1"/>
</dbReference>
<feature type="compositionally biased region" description="Low complexity" evidence="4">
    <location>
        <begin position="359"/>
        <end position="383"/>
    </location>
</feature>
<feature type="domain" description="CUB" evidence="6">
    <location>
        <begin position="29"/>
        <end position="138"/>
    </location>
</feature>
<feature type="compositionally biased region" description="Polar residues" evidence="4">
    <location>
        <begin position="504"/>
        <end position="520"/>
    </location>
</feature>
<feature type="compositionally biased region" description="Polar residues" evidence="4">
    <location>
        <begin position="635"/>
        <end position="652"/>
    </location>
</feature>
<dbReference type="SUPFAM" id="SSF49854">
    <property type="entry name" value="Spermadhesin, CUB domain"/>
    <property type="match status" value="4"/>
</dbReference>
<feature type="region of interest" description="Disordered" evidence="4">
    <location>
        <begin position="320"/>
        <end position="383"/>
    </location>
</feature>
<dbReference type="InterPro" id="IPR000859">
    <property type="entry name" value="CUB_dom"/>
</dbReference>
<feature type="compositionally biased region" description="Polar residues" evidence="4">
    <location>
        <begin position="422"/>
        <end position="442"/>
    </location>
</feature>
<comment type="caution">
    <text evidence="3">Lacks conserved residue(s) required for the propagation of feature annotation.</text>
</comment>
<feature type="chain" id="PRO_5029754590" description="CUB domain-containing protein" evidence="5">
    <location>
        <begin position="24"/>
        <end position="1062"/>
    </location>
</feature>
<feature type="compositionally biased region" description="Low complexity" evidence="4">
    <location>
        <begin position="443"/>
        <end position="455"/>
    </location>
</feature>
<dbReference type="OrthoDB" id="6055290at2759"/>
<sequence length="1062" mass="114348">MAVVQFGCLIYLVFLSLFASTDAVWDDSCGDNFYSSTGVLESPVSEDGKYPSRALCKWNITVPNGLVQVAMTHLDVEYQQDCQWDSLQFYDGHNGKLLRKLCGNSTDSFMGASNSVLVVFTSDCSIQRNGWTLQWTEQNCGGAVEAENGRLSLPTSIQMSAGKMTCVWDVLLPSGFVAIDVLQSNALYSTGCVGESLKFYDGFSLDLIDKHCGCGPKFIVGLSNSIRIVLTLKTENTAKPWALKWFDYHSLGKKSFNSDSSISEMATTIPTSDSESSTMSISSTLTHFSGVESSTTAPLPNSELSTTALLPDIESSTTARFLDSEPSTTVPLPNSGLSTTVSLPDIESSTTVLLPNSEPSTTTILSTSKLSTKTPSSTTSKLLTNSITSKKSTTGRTSTTDSVTSTSYFKTTATFVATTSKAISMQPETDRQQTTVDQPAPTSQSIINKQSSSNNLITMNNDPSTIFTTETSNATQAAASNQSNADEESTEQTSAAHTEHDDTTSSYLSTTQSPLSEVTDGQQLDQNQLLTSGQSTISSQSVADIHSTTNGQLITNGQFKTNSQLATNDATFTNLSIDKATSHRPTIEEVTTNQSAFNDSTSFISVSQAENAVTDSGVTDSTLKNDQLNVTEEIVTTTHLPSTNNATSSPLVSESTAETSAKSSADTLDLDTSHLPIITQLPTSDFTASEFTREDVAQRSSQLVDYTNLQPTATASHLASTTTNNDGAAATLSTIKESTSEYTALQTSDSNAAASEEMEISSNPTASLAVDEESMVNYEDYSVTPKTSTSYLETSESLSFEEENGELFEESQNCSKTIHSKEGSLMSPNVLEKYPDGTTCRWNIYIPSGKIALHISKSDAENSTSCDYDNLKFEDGYTGQRLALHCGRGESYVIGINNSISIIFAPNSSNYNEGFRLKWKAFLSDPISTQSDHSKRNANLLLSDAEPCGNIITGESGSLFSPLYPQLYPNNALCVWLITAPNAQTILLNITDFDIEESQGCVKDVFQVYDGYSNHTLVGYCGKGPRLVTGTSNSIKIVFSSDHEIAGRGWSLVWTSLQMTLP</sequence>
<evidence type="ECO:0000256" key="2">
    <source>
        <dbReference type="ARBA" id="ARBA00023157"/>
    </source>
</evidence>
<evidence type="ECO:0000256" key="1">
    <source>
        <dbReference type="ARBA" id="ARBA00022737"/>
    </source>
</evidence>
<keyword evidence="5" id="KW-0732">Signal</keyword>
<feature type="region of interest" description="Disordered" evidence="4">
    <location>
        <begin position="635"/>
        <end position="667"/>
    </location>
</feature>
<comment type="caution">
    <text evidence="7">The sequence shown here is derived from an EMBL/GenBank/DDBJ whole genome shotgun (WGS) entry which is preliminary data.</text>
</comment>
<feature type="disulfide bond" evidence="3">
    <location>
        <begin position="29"/>
        <end position="56"/>
    </location>
</feature>
<reference evidence="7" key="1">
    <citation type="submission" date="2020-06" db="EMBL/GenBank/DDBJ databases">
        <title>Draft genome of Bugula neritina, a colonial animal packing powerful symbionts and potential medicines.</title>
        <authorList>
            <person name="Rayko M."/>
        </authorList>
    </citation>
    <scope>NUCLEOTIDE SEQUENCE [LARGE SCALE GENOMIC DNA]</scope>
    <source>
        <strain evidence="7">Kwan_BN1</strain>
    </source>
</reference>
<keyword evidence="1" id="KW-0677">Repeat</keyword>
<evidence type="ECO:0000313" key="7">
    <source>
        <dbReference type="EMBL" id="KAF6036058.1"/>
    </source>
</evidence>
<dbReference type="InterPro" id="IPR035914">
    <property type="entry name" value="Sperma_CUB_dom_sf"/>
</dbReference>
<evidence type="ECO:0000256" key="5">
    <source>
        <dbReference type="SAM" id="SignalP"/>
    </source>
</evidence>
<proteinExistence type="predicted"/>
<keyword evidence="2 3" id="KW-1015">Disulfide bond</keyword>
<evidence type="ECO:0000313" key="8">
    <source>
        <dbReference type="Proteomes" id="UP000593567"/>
    </source>
</evidence>
<dbReference type="Pfam" id="PF00431">
    <property type="entry name" value="CUB"/>
    <property type="match status" value="4"/>
</dbReference>
<protein>
    <recommendedName>
        <fullName evidence="6">CUB domain-containing protein</fullName>
    </recommendedName>
</protein>
<dbReference type="CDD" id="cd00041">
    <property type="entry name" value="CUB"/>
    <property type="match status" value="3"/>
</dbReference>
<dbReference type="InterPro" id="IPR052129">
    <property type="entry name" value="Spermadhesin-Link_domain"/>
</dbReference>
<gene>
    <name evidence="7" type="ORF">EB796_005641</name>
</gene>
<dbReference type="EMBL" id="VXIV02000789">
    <property type="protein sequence ID" value="KAF6036058.1"/>
    <property type="molecule type" value="Genomic_DNA"/>
</dbReference>
<dbReference type="SMART" id="SM00042">
    <property type="entry name" value="CUB"/>
    <property type="match status" value="4"/>
</dbReference>